<name>A0DB22_PARTE</name>
<dbReference type="EMBL" id="CT868363">
    <property type="protein sequence ID" value="CAK80239.1"/>
    <property type="molecule type" value="Genomic_DNA"/>
</dbReference>
<dbReference type="KEGG" id="ptm:GSPATT00015133001"/>
<dbReference type="RefSeq" id="XP_001447636.1">
    <property type="nucleotide sequence ID" value="XM_001447599.1"/>
</dbReference>
<reference evidence="1 2" key="1">
    <citation type="journal article" date="2006" name="Nature">
        <title>Global trends of whole-genome duplications revealed by the ciliate Paramecium tetraurelia.</title>
        <authorList>
            <consortium name="Genoscope"/>
            <person name="Aury J.-M."/>
            <person name="Jaillon O."/>
            <person name="Duret L."/>
            <person name="Noel B."/>
            <person name="Jubin C."/>
            <person name="Porcel B.M."/>
            <person name="Segurens B."/>
            <person name="Daubin V."/>
            <person name="Anthouard V."/>
            <person name="Aiach N."/>
            <person name="Arnaiz O."/>
            <person name="Billaut A."/>
            <person name="Beisson J."/>
            <person name="Blanc I."/>
            <person name="Bouhouche K."/>
            <person name="Camara F."/>
            <person name="Duharcourt S."/>
            <person name="Guigo R."/>
            <person name="Gogendeau D."/>
            <person name="Katinka M."/>
            <person name="Keller A.-M."/>
            <person name="Kissmehl R."/>
            <person name="Klotz C."/>
            <person name="Koll F."/>
            <person name="Le Moue A."/>
            <person name="Lepere C."/>
            <person name="Malinsky S."/>
            <person name="Nowacki M."/>
            <person name="Nowak J.K."/>
            <person name="Plattner H."/>
            <person name="Poulain J."/>
            <person name="Ruiz F."/>
            <person name="Serrano V."/>
            <person name="Zagulski M."/>
            <person name="Dessen P."/>
            <person name="Betermier M."/>
            <person name="Weissenbach J."/>
            <person name="Scarpelli C."/>
            <person name="Schachter V."/>
            <person name="Sperling L."/>
            <person name="Meyer E."/>
            <person name="Cohen J."/>
            <person name="Wincker P."/>
        </authorList>
    </citation>
    <scope>NUCLEOTIDE SEQUENCE [LARGE SCALE GENOMIC DNA]</scope>
    <source>
        <strain evidence="1 2">Stock d4-2</strain>
    </source>
</reference>
<accession>A0DB22</accession>
<dbReference type="InParanoid" id="A0DB22"/>
<dbReference type="Proteomes" id="UP000000600">
    <property type="component" value="Unassembled WGS sequence"/>
</dbReference>
<protein>
    <submittedName>
        <fullName evidence="1">Uncharacterized protein</fullName>
    </submittedName>
</protein>
<dbReference type="OrthoDB" id="303382at2759"/>
<evidence type="ECO:0000313" key="2">
    <source>
        <dbReference type="Proteomes" id="UP000000600"/>
    </source>
</evidence>
<dbReference type="GeneID" id="5033414"/>
<sequence>MFSHQSLNSKDSLDEFLPMFHNKDNNKAILYQQEQNIIKYLKQIGLVMKTDPLKKQQEHFQQYFIILFYQKIENI</sequence>
<gene>
    <name evidence="1" type="ORF">GSPATT00015133001</name>
</gene>
<evidence type="ECO:0000313" key="1">
    <source>
        <dbReference type="EMBL" id="CAK80239.1"/>
    </source>
</evidence>
<dbReference type="HOGENOM" id="CLU_2676392_0_0_1"/>
<organism evidence="1 2">
    <name type="scientific">Paramecium tetraurelia</name>
    <dbReference type="NCBI Taxonomy" id="5888"/>
    <lineage>
        <taxon>Eukaryota</taxon>
        <taxon>Sar</taxon>
        <taxon>Alveolata</taxon>
        <taxon>Ciliophora</taxon>
        <taxon>Intramacronucleata</taxon>
        <taxon>Oligohymenophorea</taxon>
        <taxon>Peniculida</taxon>
        <taxon>Parameciidae</taxon>
        <taxon>Paramecium</taxon>
    </lineage>
</organism>
<proteinExistence type="predicted"/>
<keyword evidence="2" id="KW-1185">Reference proteome</keyword>
<dbReference type="AlphaFoldDB" id="A0DB22"/>